<dbReference type="SMART" id="SM00843">
    <property type="entry name" value="Ftsk_gamma"/>
    <property type="match status" value="1"/>
</dbReference>
<dbReference type="InterPro" id="IPR036390">
    <property type="entry name" value="WH_DNA-bd_sf"/>
</dbReference>
<dbReference type="InterPro" id="IPR018541">
    <property type="entry name" value="Ftsk_gamma"/>
</dbReference>
<sequence>MNLNESVKLRNDCKVVKCLNQDEIKERAAQMFEKVANQARKNGSVSTSWIQNVFRLDYYTSATIVDRMEDKKICERYKGESHRKIIG</sequence>
<evidence type="ECO:0000313" key="2">
    <source>
        <dbReference type="EMBL" id="PPB12902.1"/>
    </source>
</evidence>
<dbReference type="Gene3D" id="1.10.10.10">
    <property type="entry name" value="Winged helix-like DNA-binding domain superfamily/Winged helix DNA-binding domain"/>
    <property type="match status" value="1"/>
</dbReference>
<reference evidence="2 3" key="1">
    <citation type="submission" date="2018-02" db="EMBL/GenBank/DDBJ databases">
        <title>Comparative analysis of genomes of three Brevibacillus laterosporus strains producers of potent antimicrobials isolated from silage.</title>
        <authorList>
            <person name="Kojic M."/>
            <person name="Miljkovic M."/>
            <person name="Studholme D."/>
            <person name="Filipic B."/>
        </authorList>
    </citation>
    <scope>NUCLEOTIDE SEQUENCE [LARGE SCALE GENOMIC DNA]</scope>
    <source>
        <strain evidence="2 3">BGSP11</strain>
    </source>
</reference>
<protein>
    <recommendedName>
        <fullName evidence="1">FtsK gamma domain-containing protein</fullName>
    </recommendedName>
</protein>
<feature type="domain" description="FtsK gamma" evidence="1">
    <location>
        <begin position="25"/>
        <end position="87"/>
    </location>
</feature>
<comment type="caution">
    <text evidence="2">The sequence shown here is derived from an EMBL/GenBank/DDBJ whole genome shotgun (WGS) entry which is preliminary data.</text>
</comment>
<accession>A0AAP8U6Z0</accession>
<dbReference type="SUPFAM" id="SSF46785">
    <property type="entry name" value="Winged helix' DNA-binding domain"/>
    <property type="match status" value="1"/>
</dbReference>
<dbReference type="Pfam" id="PF09397">
    <property type="entry name" value="FtsK_gamma"/>
    <property type="match status" value="1"/>
</dbReference>
<evidence type="ECO:0000259" key="1">
    <source>
        <dbReference type="SMART" id="SM00843"/>
    </source>
</evidence>
<dbReference type="Proteomes" id="UP000239759">
    <property type="component" value="Unassembled WGS sequence"/>
</dbReference>
<name>A0AAP8U6Z0_BRELA</name>
<dbReference type="AlphaFoldDB" id="A0AAP8U6Z0"/>
<dbReference type="InterPro" id="IPR036388">
    <property type="entry name" value="WH-like_DNA-bd_sf"/>
</dbReference>
<proteinExistence type="predicted"/>
<gene>
    <name evidence="2" type="ORF">C4A77_00515</name>
</gene>
<evidence type="ECO:0000313" key="3">
    <source>
        <dbReference type="Proteomes" id="UP000239759"/>
    </source>
</evidence>
<organism evidence="2 3">
    <name type="scientific">Brevibacillus laterosporus</name>
    <name type="common">Bacillus laterosporus</name>
    <dbReference type="NCBI Taxonomy" id="1465"/>
    <lineage>
        <taxon>Bacteria</taxon>
        <taxon>Bacillati</taxon>
        <taxon>Bacillota</taxon>
        <taxon>Bacilli</taxon>
        <taxon>Bacillales</taxon>
        <taxon>Paenibacillaceae</taxon>
        <taxon>Brevibacillus</taxon>
    </lineage>
</organism>
<dbReference type="EMBL" id="PRKQ01000001">
    <property type="protein sequence ID" value="PPB12902.1"/>
    <property type="molecule type" value="Genomic_DNA"/>
</dbReference>